<dbReference type="EnsemblMetazoa" id="tetur08g07730.1">
    <property type="protein sequence ID" value="tetur08g07730.1"/>
    <property type="gene ID" value="tetur08g07730"/>
</dbReference>
<name>T1KCI4_TETUR</name>
<reference evidence="2" key="1">
    <citation type="submission" date="2011-08" db="EMBL/GenBank/DDBJ databases">
        <authorList>
            <person name="Rombauts S."/>
        </authorList>
    </citation>
    <scope>NUCLEOTIDE SEQUENCE</scope>
    <source>
        <strain evidence="2">London</strain>
    </source>
</reference>
<evidence type="ECO:0000313" key="2">
    <source>
        <dbReference type="Proteomes" id="UP000015104"/>
    </source>
</evidence>
<dbReference type="EMBL" id="CAEY01001960">
    <property type="status" value="NOT_ANNOTATED_CDS"/>
    <property type="molecule type" value="Genomic_DNA"/>
</dbReference>
<accession>T1KCI4</accession>
<reference evidence="1" key="2">
    <citation type="submission" date="2015-06" db="UniProtKB">
        <authorList>
            <consortium name="EnsemblMetazoa"/>
        </authorList>
    </citation>
    <scope>IDENTIFICATION</scope>
</reference>
<protein>
    <submittedName>
        <fullName evidence="1">Uncharacterized protein</fullName>
    </submittedName>
</protein>
<keyword evidence="2" id="KW-1185">Reference proteome</keyword>
<dbReference type="HOGENOM" id="CLU_3419643_0_0_1"/>
<evidence type="ECO:0000313" key="1">
    <source>
        <dbReference type="EnsemblMetazoa" id="tetur08g07730.1"/>
    </source>
</evidence>
<dbReference type="AlphaFoldDB" id="T1KCI4"/>
<proteinExistence type="predicted"/>
<dbReference type="Proteomes" id="UP000015104">
    <property type="component" value="Unassembled WGS sequence"/>
</dbReference>
<sequence>MAINKGLHIISHVYLVNLGENPKGY</sequence>
<organism evidence="1 2">
    <name type="scientific">Tetranychus urticae</name>
    <name type="common">Two-spotted spider mite</name>
    <dbReference type="NCBI Taxonomy" id="32264"/>
    <lineage>
        <taxon>Eukaryota</taxon>
        <taxon>Metazoa</taxon>
        <taxon>Ecdysozoa</taxon>
        <taxon>Arthropoda</taxon>
        <taxon>Chelicerata</taxon>
        <taxon>Arachnida</taxon>
        <taxon>Acari</taxon>
        <taxon>Acariformes</taxon>
        <taxon>Trombidiformes</taxon>
        <taxon>Prostigmata</taxon>
        <taxon>Eleutherengona</taxon>
        <taxon>Raphignathae</taxon>
        <taxon>Tetranychoidea</taxon>
        <taxon>Tetranychidae</taxon>
        <taxon>Tetranychus</taxon>
    </lineage>
</organism>